<feature type="transmembrane region" description="Helical" evidence="10">
    <location>
        <begin position="402"/>
        <end position="424"/>
    </location>
</feature>
<dbReference type="Gene3D" id="1.20.1720.10">
    <property type="entry name" value="Multidrug resistance protein D"/>
    <property type="match status" value="1"/>
</dbReference>
<dbReference type="InterPro" id="IPR050189">
    <property type="entry name" value="MFS_Efflux_Transporters"/>
</dbReference>
<comment type="similarity">
    <text evidence="4">Belongs to the major facilitator superfamily. TCR/Tet family.</text>
</comment>
<dbReference type="PROSITE" id="PS00216">
    <property type="entry name" value="SUGAR_TRANSPORT_1"/>
    <property type="match status" value="1"/>
</dbReference>
<feature type="transmembrane region" description="Helical" evidence="10">
    <location>
        <begin position="375"/>
        <end position="396"/>
    </location>
</feature>
<reference evidence="12 13" key="1">
    <citation type="submission" date="2016-10" db="EMBL/GenBank/DDBJ databases">
        <authorList>
            <person name="de Groot N.N."/>
        </authorList>
    </citation>
    <scope>NUCLEOTIDE SEQUENCE [LARGE SCALE GENOMIC DNA]</scope>
    <source>
        <strain evidence="12 13">DSM 26915</strain>
    </source>
</reference>
<dbReference type="GO" id="GO:0042910">
    <property type="term" value="F:xenobiotic transmembrane transporter activity"/>
    <property type="evidence" value="ECO:0007669"/>
    <property type="project" value="InterPro"/>
</dbReference>
<keyword evidence="5 10" id="KW-0813">Transport</keyword>
<evidence type="ECO:0000256" key="4">
    <source>
        <dbReference type="ARBA" id="ARBA00007520"/>
    </source>
</evidence>
<feature type="transmembrane region" description="Helical" evidence="10">
    <location>
        <begin position="281"/>
        <end position="299"/>
    </location>
</feature>
<evidence type="ECO:0000256" key="7">
    <source>
        <dbReference type="ARBA" id="ARBA00022692"/>
    </source>
</evidence>
<name>A0A1H5VPF1_9RHOB</name>
<dbReference type="InterPro" id="IPR001958">
    <property type="entry name" value="Tet-R_TetA/multi-R_MdtG-like"/>
</dbReference>
<gene>
    <name evidence="12" type="ORF">SAMN04488045_1127</name>
</gene>
<feature type="transmembrane region" description="Helical" evidence="10">
    <location>
        <begin position="111"/>
        <end position="130"/>
    </location>
</feature>
<feature type="transmembrane region" description="Helical" evidence="10">
    <location>
        <begin position="79"/>
        <end position="99"/>
    </location>
</feature>
<organism evidence="12 13">
    <name type="scientific">Thalassococcus halodurans</name>
    <dbReference type="NCBI Taxonomy" id="373675"/>
    <lineage>
        <taxon>Bacteria</taxon>
        <taxon>Pseudomonadati</taxon>
        <taxon>Pseudomonadota</taxon>
        <taxon>Alphaproteobacteria</taxon>
        <taxon>Rhodobacterales</taxon>
        <taxon>Roseobacteraceae</taxon>
        <taxon>Thalassococcus</taxon>
    </lineage>
</organism>
<dbReference type="Proteomes" id="UP000236752">
    <property type="component" value="Unassembled WGS sequence"/>
</dbReference>
<evidence type="ECO:0000256" key="10">
    <source>
        <dbReference type="RuleBase" id="RU365088"/>
    </source>
</evidence>
<dbReference type="Pfam" id="PF07690">
    <property type="entry name" value="MFS_1"/>
    <property type="match status" value="1"/>
</dbReference>
<feature type="transmembrane region" description="Helical" evidence="10">
    <location>
        <begin position="245"/>
        <end position="269"/>
    </location>
</feature>
<evidence type="ECO:0000313" key="13">
    <source>
        <dbReference type="Proteomes" id="UP000236752"/>
    </source>
</evidence>
<protein>
    <recommendedName>
        <fullName evidence="10">Bcr/CflA family efflux transporter</fullName>
    </recommendedName>
</protein>
<evidence type="ECO:0000256" key="1">
    <source>
        <dbReference type="ARBA" id="ARBA00003279"/>
    </source>
</evidence>
<comment type="subcellular location">
    <subcellularLocation>
        <location evidence="10">Cell inner membrane</location>
        <topology evidence="10">Multi-pass membrane protein</topology>
    </subcellularLocation>
    <subcellularLocation>
        <location evidence="2">Cell membrane</location>
        <topology evidence="2">Multi-pass membrane protein</topology>
    </subcellularLocation>
</comment>
<feature type="domain" description="Major facilitator superfamily (MFS) profile" evidence="11">
    <location>
        <begin position="45"/>
        <end position="428"/>
    </location>
</feature>
<dbReference type="AlphaFoldDB" id="A0A1H5VPF1"/>
<sequence>MQNRKYANALLQIILAMDSPHVPPYHYSMENAPDVRFMDRSTPPHILTLILLAGISALVMNMFLPSLPKMAEYFDADYALIQLSVAVYLGVNAVFQIFIGPVSDKLGRRPVILGGIAVFLIAALGCIFATNVWVFLAFRMMQATIVTAMVLSRAVVRDMVPQDQAASMIGYVTMGMSVAPMIGPAIGGVLDQAFGWQANFWAFFACGVLLLALVWHDLGETAAKSSLSLGQQFGEYPELLKSQRFWGYALSSAFSSGAFFAYLGGAPFVGSVVFSLPPAMLGLYFGAPALGYFMGNFISGRYSVRIGVNRMVLWGALINGVGIAMSLALFGLGLGSAISFFGFMTFVGLGNGMTIPNATAGALSVRPHLAGTASGLSGAIMIGGGALLSALAGMLLSPEAGAWPLLWIMLSTSICGVLAIVWVIRRERQISALDATS</sequence>
<evidence type="ECO:0000256" key="3">
    <source>
        <dbReference type="ARBA" id="ARBA00006236"/>
    </source>
</evidence>
<dbReference type="InterPro" id="IPR036259">
    <property type="entry name" value="MFS_trans_sf"/>
</dbReference>
<dbReference type="NCBIfam" id="TIGR00710">
    <property type="entry name" value="efflux_Bcr_CflA"/>
    <property type="match status" value="1"/>
</dbReference>
<feature type="transmembrane region" description="Helical" evidence="10">
    <location>
        <begin position="136"/>
        <end position="156"/>
    </location>
</feature>
<dbReference type="InterPro" id="IPR005829">
    <property type="entry name" value="Sugar_transporter_CS"/>
</dbReference>
<proteinExistence type="inferred from homology"/>
<dbReference type="PANTHER" id="PTHR43124:SF3">
    <property type="entry name" value="CHLORAMPHENICOL EFFLUX PUMP RV0191"/>
    <property type="match status" value="1"/>
</dbReference>
<keyword evidence="9 10" id="KW-0472">Membrane</keyword>
<evidence type="ECO:0000259" key="11">
    <source>
        <dbReference type="PROSITE" id="PS50850"/>
    </source>
</evidence>
<evidence type="ECO:0000256" key="8">
    <source>
        <dbReference type="ARBA" id="ARBA00022989"/>
    </source>
</evidence>
<keyword evidence="7 10" id="KW-0812">Transmembrane</keyword>
<dbReference type="CDD" id="cd17320">
    <property type="entry name" value="MFS_MdfA_MDR_like"/>
    <property type="match status" value="1"/>
</dbReference>
<dbReference type="PRINTS" id="PR01035">
    <property type="entry name" value="TCRTETA"/>
</dbReference>
<keyword evidence="10" id="KW-0997">Cell inner membrane</keyword>
<feature type="transmembrane region" description="Helical" evidence="10">
    <location>
        <begin position="168"/>
        <end position="190"/>
    </location>
</feature>
<dbReference type="InterPro" id="IPR020846">
    <property type="entry name" value="MFS_dom"/>
</dbReference>
<dbReference type="SUPFAM" id="SSF103473">
    <property type="entry name" value="MFS general substrate transporter"/>
    <property type="match status" value="1"/>
</dbReference>
<evidence type="ECO:0000256" key="6">
    <source>
        <dbReference type="ARBA" id="ARBA00022475"/>
    </source>
</evidence>
<dbReference type="PROSITE" id="PS50850">
    <property type="entry name" value="MFS"/>
    <property type="match status" value="1"/>
</dbReference>
<comment type="similarity">
    <text evidence="3 10">Belongs to the major facilitator superfamily. Bcr/CmlA family.</text>
</comment>
<dbReference type="GO" id="GO:1990961">
    <property type="term" value="P:xenobiotic detoxification by transmembrane export across the plasma membrane"/>
    <property type="evidence" value="ECO:0007669"/>
    <property type="project" value="InterPro"/>
</dbReference>
<evidence type="ECO:0000313" key="12">
    <source>
        <dbReference type="EMBL" id="SEF89053.1"/>
    </source>
</evidence>
<dbReference type="EMBL" id="FNUZ01000002">
    <property type="protein sequence ID" value="SEF89053.1"/>
    <property type="molecule type" value="Genomic_DNA"/>
</dbReference>
<comment type="function">
    <text evidence="1">Resistance to tetracycline by an active tetracycline efflux. This is an energy-dependent process that decreases the accumulation of the antibiotic in whole cells. This protein functions as a metal-tetracycline/H(+) antiporter.</text>
</comment>
<dbReference type="PANTHER" id="PTHR43124">
    <property type="entry name" value="PURINE EFFLUX PUMP PBUE"/>
    <property type="match status" value="1"/>
</dbReference>
<evidence type="ECO:0000256" key="2">
    <source>
        <dbReference type="ARBA" id="ARBA00004651"/>
    </source>
</evidence>
<feature type="transmembrane region" description="Helical" evidence="10">
    <location>
        <begin position="311"/>
        <end position="334"/>
    </location>
</feature>
<accession>A0A1H5VPF1</accession>
<evidence type="ECO:0000256" key="9">
    <source>
        <dbReference type="ARBA" id="ARBA00023136"/>
    </source>
</evidence>
<dbReference type="InterPro" id="IPR011701">
    <property type="entry name" value="MFS"/>
</dbReference>
<feature type="transmembrane region" description="Helical" evidence="10">
    <location>
        <begin position="340"/>
        <end position="363"/>
    </location>
</feature>
<evidence type="ECO:0000256" key="5">
    <source>
        <dbReference type="ARBA" id="ARBA00022448"/>
    </source>
</evidence>
<feature type="transmembrane region" description="Helical" evidence="10">
    <location>
        <begin position="46"/>
        <end position="67"/>
    </location>
</feature>
<dbReference type="GO" id="GO:0005886">
    <property type="term" value="C:plasma membrane"/>
    <property type="evidence" value="ECO:0007669"/>
    <property type="project" value="UniProtKB-SubCell"/>
</dbReference>
<keyword evidence="13" id="KW-1185">Reference proteome</keyword>
<dbReference type="InterPro" id="IPR004812">
    <property type="entry name" value="Efflux_drug-R_Bcr/CmlA"/>
</dbReference>
<feature type="transmembrane region" description="Helical" evidence="10">
    <location>
        <begin position="196"/>
        <end position="215"/>
    </location>
</feature>
<keyword evidence="6" id="KW-1003">Cell membrane</keyword>
<keyword evidence="8 10" id="KW-1133">Transmembrane helix</keyword>